<dbReference type="EMBL" id="LR700249">
    <property type="protein sequence ID" value="VVH85289.1"/>
    <property type="molecule type" value="Genomic_DNA"/>
</dbReference>
<feature type="compositionally biased region" description="Basic and acidic residues" evidence="1">
    <location>
        <begin position="670"/>
        <end position="683"/>
    </location>
</feature>
<keyword evidence="4" id="KW-0614">Plasmid</keyword>
<accession>A0A5E5RD75</accession>
<feature type="compositionally biased region" description="Polar residues" evidence="1">
    <location>
        <begin position="684"/>
        <end position="702"/>
    </location>
</feature>
<dbReference type="SUPFAM" id="SSF52540">
    <property type="entry name" value="P-loop containing nucleoside triphosphate hydrolases"/>
    <property type="match status" value="1"/>
</dbReference>
<sequence length="702" mass="78096">MEFLRIVMEQTDPWAPMLVSLFLGLMLALSVGGAIHHDSDASGLTVVATWVRRAAIIVFMTALPVFALVLFVVAVYQFGYDDGQEYWLVWFDILLNSLRDLWWIAIPFFALPFFVKMLILRVVRPRISAAWRNWGVMQSGDALSDIRTVTASLKAKDFLPSDHYKDDEFFFALDENNAPLYTPLSVYVKTHVKALGPSQTGKGVFLGVELDQAIWRGWGAWFIDQKPDDNIVHIMSESCVRNGRTPIVVCDLTGGRETGYHPFKNGTLRERRERITKVLGLNDTGTDADHYKKNARRVLDMLMPHWDGSLSHLAELIQYPPNSLSESEKNLVFTYAGNIESPLMEMRFIDALEPEGEGLNIEKELLAGSVVYIKSDLQDTVVRKAANCMLEEIIQTVRRVQLPNFVKLTIDEARFMMTDTLANSLATVLSKKLLMTLAYQSIEDPLNLTDKTLNAESIKNGIETNTQITIGHRAAEYKTAEWLSDNTGVTQKSVTKMERVERNEGGAEEWTGERSIGQQEENFISTNVILALPPRVAVLIRPNVLSTVMYSCWVPYKHAHPLSHYVALQQSQKDAQGSPAAVPSSTVPAVPAAIEASPEDMIGDDPFAELDQQPDDTTPFDQEEDPFADADDIPVAAEQLPQADDGPSGLTPEQQAMIDAAANNLFTSSGEKKNKTMKQEKKSPSGQGQNVDLSSLDNVDGI</sequence>
<feature type="transmembrane region" description="Helical" evidence="2">
    <location>
        <begin position="14"/>
        <end position="35"/>
    </location>
</feature>
<gene>
    <name evidence="4" type="ORF">TUEID40_06512</name>
</gene>
<dbReference type="Pfam" id="PF12696">
    <property type="entry name" value="TraG-D_C"/>
    <property type="match status" value="1"/>
</dbReference>
<dbReference type="AlphaFoldDB" id="A0A5E5RD75"/>
<name>A0A5E5RD75_PSEAI</name>
<dbReference type="InterPro" id="IPR027417">
    <property type="entry name" value="P-loop_NTPase"/>
</dbReference>
<feature type="compositionally biased region" description="Acidic residues" evidence="1">
    <location>
        <begin position="599"/>
        <end position="614"/>
    </location>
</feature>
<geneLocation type="plasmid" evidence="4">
    <name>1</name>
</geneLocation>
<feature type="domain" description="TraD/TraG TraM recognition site" evidence="3">
    <location>
        <begin position="406"/>
        <end position="533"/>
    </location>
</feature>
<proteinExistence type="predicted"/>
<evidence type="ECO:0000256" key="2">
    <source>
        <dbReference type="SAM" id="Phobius"/>
    </source>
</evidence>
<organism evidence="4">
    <name type="scientific">Pseudomonas aeruginosa</name>
    <dbReference type="NCBI Taxonomy" id="287"/>
    <lineage>
        <taxon>Bacteria</taxon>
        <taxon>Pseudomonadati</taxon>
        <taxon>Pseudomonadota</taxon>
        <taxon>Gammaproteobacteria</taxon>
        <taxon>Pseudomonadales</taxon>
        <taxon>Pseudomonadaceae</taxon>
        <taxon>Pseudomonas</taxon>
    </lineage>
</organism>
<keyword evidence="2" id="KW-0472">Membrane</keyword>
<evidence type="ECO:0000256" key="1">
    <source>
        <dbReference type="SAM" id="MobiDB-lite"/>
    </source>
</evidence>
<feature type="transmembrane region" description="Helical" evidence="2">
    <location>
        <begin position="56"/>
        <end position="78"/>
    </location>
</feature>
<dbReference type="InterPro" id="IPR032689">
    <property type="entry name" value="TraG-D_C"/>
</dbReference>
<keyword evidence="2" id="KW-1133">Transmembrane helix</keyword>
<feature type="region of interest" description="Disordered" evidence="1">
    <location>
        <begin position="599"/>
        <end position="702"/>
    </location>
</feature>
<dbReference type="Gene3D" id="3.40.50.300">
    <property type="entry name" value="P-loop containing nucleotide triphosphate hydrolases"/>
    <property type="match status" value="1"/>
</dbReference>
<evidence type="ECO:0000259" key="3">
    <source>
        <dbReference type="Pfam" id="PF12696"/>
    </source>
</evidence>
<keyword evidence="2" id="KW-0812">Transmembrane</keyword>
<evidence type="ECO:0000313" key="4">
    <source>
        <dbReference type="EMBL" id="VVH85289.1"/>
    </source>
</evidence>
<protein>
    <recommendedName>
        <fullName evidence="3">TraD/TraG TraM recognition site domain-containing protein</fullName>
    </recommendedName>
</protein>
<reference evidence="4" key="1">
    <citation type="submission" date="2019-09" db="EMBL/GenBank/DDBJ databases">
        <authorList>
            <person name="Gross C."/>
            <person name="Bohn E."/>
        </authorList>
    </citation>
    <scope>NUCLEOTIDE SEQUENCE</scope>
    <source>
        <strain evidence="4">ID40</strain>
        <plasmid evidence="4">1</plasmid>
    </source>
</reference>
<feature type="compositionally biased region" description="Acidic residues" evidence="1">
    <location>
        <begin position="621"/>
        <end position="632"/>
    </location>
</feature>
<feature type="transmembrane region" description="Helical" evidence="2">
    <location>
        <begin position="101"/>
        <end position="123"/>
    </location>
</feature>